<organism evidence="4 5">
    <name type="scientific">Photobacterium rosenbergii</name>
    <dbReference type="NCBI Taxonomy" id="294936"/>
    <lineage>
        <taxon>Bacteria</taxon>
        <taxon>Pseudomonadati</taxon>
        <taxon>Pseudomonadota</taxon>
        <taxon>Gammaproteobacteria</taxon>
        <taxon>Vibrionales</taxon>
        <taxon>Vibrionaceae</taxon>
        <taxon>Photobacterium</taxon>
    </lineage>
</organism>
<feature type="region of interest" description="Disordered" evidence="1">
    <location>
        <begin position="1"/>
        <end position="26"/>
    </location>
</feature>
<dbReference type="PANTHER" id="PTHR30441">
    <property type="entry name" value="DUF748 DOMAIN-CONTAINING PROTEIN"/>
    <property type="match status" value="1"/>
</dbReference>
<reference evidence="4 5" key="1">
    <citation type="submission" date="2023-10" db="EMBL/GenBank/DDBJ databases">
        <title>Marine bacteria isolated from horseshoe crab.</title>
        <authorList>
            <person name="Cheng T.H."/>
        </authorList>
    </citation>
    <scope>NUCLEOTIDE SEQUENCE [LARGE SCALE GENOMIC DNA]</scope>
    <source>
        <strain evidence="4 5">HSC6</strain>
    </source>
</reference>
<dbReference type="InterPro" id="IPR052894">
    <property type="entry name" value="AsmA-related"/>
</dbReference>
<dbReference type="Proteomes" id="UP001186452">
    <property type="component" value="Unassembled WGS sequence"/>
</dbReference>
<sequence>MRPENNKHAANKQPTSPEIPGATKPVKSPLKKISKWVGLGLLTPAAIITAALAVGIKVDLTPYRDDINQWVTTNLDRETRIDGEMGLVLSFRPEVHLEGVHIDNIEAFNWQPMLTSGKINAKVAVLPLLKGTLAIDYLELENINLHLAKAHDGQANWLLGPQAKPASPGDDSVNETADNETDSENASDEKTADGNSSLQLALTDQIRASNLSVVFEDQSQGQYFDWYLDSLNLSQPNEQWEFIAKGAMIGQPYDIQLTGDLEQLVNQQTGKVIAKGSFAGAELNIEADSSDFVNADIKLQWQDTGPIEALFGLDVKHVAPLTVSTHVSAAANTIKVSDLVIDSPITHGKGYLDIELGDHNVIDGELNIPLIDLRPWLQPEPQPMMRAFAAPPQQSPLQRALEQWLEKTTTRVDLSINEIKGLGTPVENLSLSVDGKAGVLSAPMTADIAEVPFRGQASLDATGWVSNLDIRLGAEQSPLGEMARWLTGIPYSRGHLDRAELAVTTNGTKLSEWLERAELSLAIDNALVEWGSEASFSIDQARLNAGISRPFQSDIQGQLMGIPAHVQAEAGTLQDIMMGRDWPTTLTFDSPAISVEAKGLLKHTRWEEGSWFDLKVNSKDASLLNPWLGTQTNISGTINIDGKLSYQNGWIDLAMPDLALLESYGDVTLRWQPDQVRPFLVMDAQFSQLDFTQFGQFINDEELPQVEQTVPTQGVNLDVPLLGSELVIADADLTFRADKLKWADQQLDKLSFNGKVRNGQMSKAPISASFAGSVYEGDLSLGVNAANIEANLNLAVNQPDIGAILSQFDVTDDFDMRLDRAKLAVSLSGRTILELMEHTEVDAALIGGQANIADSYTGKALAVKLDQGRFVTGPDTSTRLTINGMAAGKAASFKLSSLSLKEANDGRSTLPVTLAANLGDMRFNASSNLTLPIDPQALNLSFEAFTPNLDRLEAFSDIDLPPYGPITLAASLSMDAKGYHLNDMKVQVNDSQLTGKGAWLPPLKADQRPRLELAFRAPFIQLDDFKVGDWQAWETESTEQTAGNEQPTDETANTDDLQNTALISTDGLDMLNANFALDVDEVRSGKDWLGAGQLHWALENGVFTLKPMTVQLPGGNIELASEIKAKDDMFDIQLTGNVKNFDYGILARRLAPESGMHGNISTQFNLTSLANSPDTLMNNANGFIGFAAWPQEFESDLIDLWAVSLTDAIIPNFTNNDPSMLNCVAAGLDIRQGTMSQRDLLLDTSRIQVNGQFDASYANRDFALYLRPQSKRAQIFSLQTPVEVYGKFEDFDFSVPLSAILETSVRFTTSPVVSPLRWLVEKPIAQDGSQQCELIWQGQS</sequence>
<protein>
    <submittedName>
        <fullName evidence="4">AsmA family protein</fullName>
    </submittedName>
</protein>
<dbReference type="Pfam" id="PF05170">
    <property type="entry name" value="AsmA"/>
    <property type="match status" value="2"/>
</dbReference>
<feature type="domain" description="AsmA" evidence="3">
    <location>
        <begin position="32"/>
        <end position="223"/>
    </location>
</feature>
<feature type="region of interest" description="Disordered" evidence="1">
    <location>
        <begin position="158"/>
        <end position="195"/>
    </location>
</feature>
<keyword evidence="2" id="KW-1133">Transmembrane helix</keyword>
<dbReference type="PANTHER" id="PTHR30441:SF8">
    <property type="entry name" value="DUF748 DOMAIN-CONTAINING PROTEIN"/>
    <property type="match status" value="1"/>
</dbReference>
<evidence type="ECO:0000313" key="5">
    <source>
        <dbReference type="Proteomes" id="UP001186452"/>
    </source>
</evidence>
<dbReference type="EMBL" id="JAWJZI010000001">
    <property type="protein sequence ID" value="MDV5168172.1"/>
    <property type="molecule type" value="Genomic_DNA"/>
</dbReference>
<keyword evidence="5" id="KW-1185">Reference proteome</keyword>
<feature type="region of interest" description="Disordered" evidence="1">
    <location>
        <begin position="1035"/>
        <end position="1056"/>
    </location>
</feature>
<keyword evidence="2" id="KW-0812">Transmembrane</keyword>
<evidence type="ECO:0000256" key="2">
    <source>
        <dbReference type="SAM" id="Phobius"/>
    </source>
</evidence>
<name>A0ABU3ZDI7_9GAMM</name>
<comment type="caution">
    <text evidence="4">The sequence shown here is derived from an EMBL/GenBank/DDBJ whole genome shotgun (WGS) entry which is preliminary data.</text>
</comment>
<dbReference type="InterPro" id="IPR007844">
    <property type="entry name" value="AsmA"/>
</dbReference>
<proteinExistence type="predicted"/>
<feature type="transmembrane region" description="Helical" evidence="2">
    <location>
        <begin position="36"/>
        <end position="56"/>
    </location>
</feature>
<accession>A0ABU3ZDI7</accession>
<feature type="domain" description="AsmA" evidence="3">
    <location>
        <begin position="893"/>
        <end position="1183"/>
    </location>
</feature>
<evidence type="ECO:0000259" key="3">
    <source>
        <dbReference type="Pfam" id="PF05170"/>
    </source>
</evidence>
<evidence type="ECO:0000313" key="4">
    <source>
        <dbReference type="EMBL" id="MDV5168172.1"/>
    </source>
</evidence>
<evidence type="ECO:0000256" key="1">
    <source>
        <dbReference type="SAM" id="MobiDB-lite"/>
    </source>
</evidence>
<keyword evidence="2" id="KW-0472">Membrane</keyword>
<gene>
    <name evidence="4" type="ORF">R2X38_04045</name>
</gene>
<feature type="compositionally biased region" description="Acidic residues" evidence="1">
    <location>
        <begin position="177"/>
        <end position="186"/>
    </location>
</feature>
<dbReference type="RefSeq" id="WP_317520821.1">
    <property type="nucleotide sequence ID" value="NZ_JAWJZI010000001.1"/>
</dbReference>